<gene>
    <name evidence="4" type="ORF">ACFPBZ_28160</name>
</gene>
<dbReference type="EMBL" id="JBHSIV010000058">
    <property type="protein sequence ID" value="MFC5066112.1"/>
    <property type="molecule type" value="Genomic_DNA"/>
</dbReference>
<dbReference type="PANTHER" id="PTHR30055">
    <property type="entry name" value="HTH-TYPE TRANSCRIPTIONAL REGULATOR RUTR"/>
    <property type="match status" value="1"/>
</dbReference>
<evidence type="ECO:0000313" key="5">
    <source>
        <dbReference type="Proteomes" id="UP001595947"/>
    </source>
</evidence>
<feature type="domain" description="HTH tetR-type" evidence="3">
    <location>
        <begin position="27"/>
        <end position="87"/>
    </location>
</feature>
<proteinExistence type="predicted"/>
<evidence type="ECO:0000256" key="2">
    <source>
        <dbReference type="PROSITE-ProRule" id="PRU00335"/>
    </source>
</evidence>
<protein>
    <submittedName>
        <fullName evidence="4">TetR/AcrR family transcriptional regulator</fullName>
    </submittedName>
</protein>
<dbReference type="RefSeq" id="WP_378039428.1">
    <property type="nucleotide sequence ID" value="NZ_JBHSIV010000058.1"/>
</dbReference>
<dbReference type="Proteomes" id="UP001595947">
    <property type="component" value="Unassembled WGS sequence"/>
</dbReference>
<feature type="DNA-binding region" description="H-T-H motif" evidence="2">
    <location>
        <begin position="50"/>
        <end position="69"/>
    </location>
</feature>
<dbReference type="PRINTS" id="PR00455">
    <property type="entry name" value="HTHTETR"/>
</dbReference>
<dbReference type="InterPro" id="IPR009057">
    <property type="entry name" value="Homeodomain-like_sf"/>
</dbReference>
<organism evidence="4 5">
    <name type="scientific">Actinomycetospora atypica</name>
    <dbReference type="NCBI Taxonomy" id="1290095"/>
    <lineage>
        <taxon>Bacteria</taxon>
        <taxon>Bacillati</taxon>
        <taxon>Actinomycetota</taxon>
        <taxon>Actinomycetes</taxon>
        <taxon>Pseudonocardiales</taxon>
        <taxon>Pseudonocardiaceae</taxon>
        <taxon>Actinomycetospora</taxon>
    </lineage>
</organism>
<keyword evidence="5" id="KW-1185">Reference proteome</keyword>
<evidence type="ECO:0000256" key="1">
    <source>
        <dbReference type="ARBA" id="ARBA00023125"/>
    </source>
</evidence>
<sequence>MTVSAHTADSGEHPVVVAIRTGAAPGGDHRDRLIAAMGELLAEQGYASVTVTGIVSRARVSKRTFYQHFSDREECLLATYRVVAESPLHRIAEAATAVVGTGLPVREEIAVVTGAYLSAMAEHPLLTRAMLTEPGSTGAAGLAARREVMGRFADGLVALSQTRGRALAVGLAQALVGGINELVLSAVESAEVPAPEMAAAILALGDTVTDLAVAVLDAQSPEGSSTQNSLPDGSA</sequence>
<comment type="caution">
    <text evidence="4">The sequence shown here is derived from an EMBL/GenBank/DDBJ whole genome shotgun (WGS) entry which is preliminary data.</text>
</comment>
<dbReference type="InterPro" id="IPR050109">
    <property type="entry name" value="HTH-type_TetR-like_transc_reg"/>
</dbReference>
<accession>A0ABV9YVQ3</accession>
<reference evidence="5" key="1">
    <citation type="journal article" date="2019" name="Int. J. Syst. Evol. Microbiol.">
        <title>The Global Catalogue of Microorganisms (GCM) 10K type strain sequencing project: providing services to taxonomists for standard genome sequencing and annotation.</title>
        <authorList>
            <consortium name="The Broad Institute Genomics Platform"/>
            <consortium name="The Broad Institute Genome Sequencing Center for Infectious Disease"/>
            <person name="Wu L."/>
            <person name="Ma J."/>
        </authorList>
    </citation>
    <scope>NUCLEOTIDE SEQUENCE [LARGE SCALE GENOMIC DNA]</scope>
    <source>
        <strain evidence="5">CGMCC 4.7093</strain>
    </source>
</reference>
<dbReference type="SUPFAM" id="SSF46689">
    <property type="entry name" value="Homeodomain-like"/>
    <property type="match status" value="1"/>
</dbReference>
<name>A0ABV9YVQ3_9PSEU</name>
<dbReference type="PANTHER" id="PTHR30055:SF187">
    <property type="entry name" value="TRANSCRIPTIONAL REGULATORY PROTEIN"/>
    <property type="match status" value="1"/>
</dbReference>
<evidence type="ECO:0000313" key="4">
    <source>
        <dbReference type="EMBL" id="MFC5066112.1"/>
    </source>
</evidence>
<dbReference type="InterPro" id="IPR001647">
    <property type="entry name" value="HTH_TetR"/>
</dbReference>
<dbReference type="Pfam" id="PF00440">
    <property type="entry name" value="TetR_N"/>
    <property type="match status" value="1"/>
</dbReference>
<dbReference type="PROSITE" id="PS50977">
    <property type="entry name" value="HTH_TETR_2"/>
    <property type="match status" value="1"/>
</dbReference>
<keyword evidence="1 2" id="KW-0238">DNA-binding</keyword>
<dbReference type="Gene3D" id="1.10.357.10">
    <property type="entry name" value="Tetracycline Repressor, domain 2"/>
    <property type="match status" value="1"/>
</dbReference>
<evidence type="ECO:0000259" key="3">
    <source>
        <dbReference type="PROSITE" id="PS50977"/>
    </source>
</evidence>